<evidence type="ECO:0000256" key="1">
    <source>
        <dbReference type="SAM" id="MobiDB-lite"/>
    </source>
</evidence>
<feature type="region of interest" description="Disordered" evidence="1">
    <location>
        <begin position="54"/>
        <end position="77"/>
    </location>
</feature>
<protein>
    <submittedName>
        <fullName evidence="2">Uncharacterized protein</fullName>
    </submittedName>
</protein>
<dbReference type="OrthoDB" id="3227715at2759"/>
<proteinExistence type="predicted"/>
<feature type="region of interest" description="Disordered" evidence="1">
    <location>
        <begin position="1"/>
        <end position="41"/>
    </location>
</feature>
<name>A0A8H5M4Q9_9AGAR</name>
<reference evidence="2 3" key="1">
    <citation type="journal article" date="2020" name="ISME J.">
        <title>Uncovering the hidden diversity of litter-decomposition mechanisms in mushroom-forming fungi.</title>
        <authorList>
            <person name="Floudas D."/>
            <person name="Bentzer J."/>
            <person name="Ahren D."/>
            <person name="Johansson T."/>
            <person name="Persson P."/>
            <person name="Tunlid A."/>
        </authorList>
    </citation>
    <scope>NUCLEOTIDE SEQUENCE [LARGE SCALE GENOMIC DNA]</scope>
    <source>
        <strain evidence="2 3">CBS 406.79</strain>
    </source>
</reference>
<comment type="caution">
    <text evidence="2">The sequence shown here is derived from an EMBL/GenBank/DDBJ whole genome shotgun (WGS) entry which is preliminary data.</text>
</comment>
<accession>A0A8H5M4Q9</accession>
<gene>
    <name evidence="2" type="ORF">D9757_007028</name>
</gene>
<feature type="compositionally biased region" description="Basic residues" evidence="1">
    <location>
        <begin position="226"/>
        <end position="236"/>
    </location>
</feature>
<dbReference type="AlphaFoldDB" id="A0A8H5M4Q9"/>
<keyword evidence="3" id="KW-1185">Reference proteome</keyword>
<evidence type="ECO:0000313" key="2">
    <source>
        <dbReference type="EMBL" id="KAF5380646.1"/>
    </source>
</evidence>
<feature type="region of interest" description="Disordered" evidence="1">
    <location>
        <begin position="216"/>
        <end position="236"/>
    </location>
</feature>
<organism evidence="2 3">
    <name type="scientific">Collybiopsis confluens</name>
    <dbReference type="NCBI Taxonomy" id="2823264"/>
    <lineage>
        <taxon>Eukaryota</taxon>
        <taxon>Fungi</taxon>
        <taxon>Dikarya</taxon>
        <taxon>Basidiomycota</taxon>
        <taxon>Agaricomycotina</taxon>
        <taxon>Agaricomycetes</taxon>
        <taxon>Agaricomycetidae</taxon>
        <taxon>Agaricales</taxon>
        <taxon>Marasmiineae</taxon>
        <taxon>Omphalotaceae</taxon>
        <taxon>Collybiopsis</taxon>
    </lineage>
</organism>
<dbReference type="EMBL" id="JAACJN010000063">
    <property type="protein sequence ID" value="KAF5380646.1"/>
    <property type="molecule type" value="Genomic_DNA"/>
</dbReference>
<evidence type="ECO:0000313" key="3">
    <source>
        <dbReference type="Proteomes" id="UP000518752"/>
    </source>
</evidence>
<dbReference type="Proteomes" id="UP000518752">
    <property type="component" value="Unassembled WGS sequence"/>
</dbReference>
<sequence>MEYSTAVELRSPSPASSVGSIHPDDQTSQSDSEEMLSQPRFEQKWENLIGLGQTTQRETEAINDPLLPRPHPGSEEERLSHERIVLNLRHQINQLRENEMFEKTLLQGSKAAMETPVHTRDIDVIMRSMMGPSSFSPPPIPPFPSATSTPFVRLQDPSMYRASSAHVNVTNGPWNNPQVTRGVFGGGVDSDSFTRASSPVGRGHGGNASDMMLVMPPQQVSPGMGRKTKARATSRR</sequence>